<organism evidence="2 3">
    <name type="scientific">Diabrotica balteata</name>
    <name type="common">Banded cucumber beetle</name>
    <dbReference type="NCBI Taxonomy" id="107213"/>
    <lineage>
        <taxon>Eukaryota</taxon>
        <taxon>Metazoa</taxon>
        <taxon>Ecdysozoa</taxon>
        <taxon>Arthropoda</taxon>
        <taxon>Hexapoda</taxon>
        <taxon>Insecta</taxon>
        <taxon>Pterygota</taxon>
        <taxon>Neoptera</taxon>
        <taxon>Endopterygota</taxon>
        <taxon>Coleoptera</taxon>
        <taxon>Polyphaga</taxon>
        <taxon>Cucujiformia</taxon>
        <taxon>Chrysomeloidea</taxon>
        <taxon>Chrysomelidae</taxon>
        <taxon>Galerucinae</taxon>
        <taxon>Diabroticina</taxon>
        <taxon>Diabroticites</taxon>
        <taxon>Diabrotica</taxon>
    </lineage>
</organism>
<feature type="region of interest" description="Disordered" evidence="1">
    <location>
        <begin position="35"/>
        <end position="83"/>
    </location>
</feature>
<name>A0A9N9T764_DIABA</name>
<evidence type="ECO:0000313" key="3">
    <source>
        <dbReference type="Proteomes" id="UP001153709"/>
    </source>
</evidence>
<dbReference type="Gene3D" id="2.30.29.30">
    <property type="entry name" value="Pleckstrin-homology domain (PH domain)/Phosphotyrosine-binding domain (PTB)"/>
    <property type="match status" value="1"/>
</dbReference>
<dbReference type="OrthoDB" id="2357150at2759"/>
<dbReference type="EMBL" id="OU898284">
    <property type="protein sequence ID" value="CAG9840153.1"/>
    <property type="molecule type" value="Genomic_DNA"/>
</dbReference>
<dbReference type="Proteomes" id="UP001153709">
    <property type="component" value="Chromosome 9"/>
</dbReference>
<accession>A0A9N9T764</accession>
<reference evidence="2" key="1">
    <citation type="submission" date="2022-01" db="EMBL/GenBank/DDBJ databases">
        <authorList>
            <person name="King R."/>
        </authorList>
    </citation>
    <scope>NUCLEOTIDE SEQUENCE</scope>
</reference>
<dbReference type="SUPFAM" id="SSF50729">
    <property type="entry name" value="PH domain-like"/>
    <property type="match status" value="1"/>
</dbReference>
<sequence length="212" mass="24362">MTKIASKNWRCCFRTTELAAKFSDAIRDVLYSIANSPNKSGDLPVTVEDFGNDKSRDSETQEDPLDPDNEENDEEYKYDDDDEYVEDEEYERTMFTKECSLSELGPNDQWKPVGNGYIQIFYDPNIYAARIIFNDENEVNLSSTMIGTNSKLEREDNECIWKAVEWAGGANSWRTLKATFDSDSSAAEFYLTFQEGHSFAFEISFVDKIPED</sequence>
<evidence type="ECO:0000313" key="2">
    <source>
        <dbReference type="EMBL" id="CAG9840153.1"/>
    </source>
</evidence>
<evidence type="ECO:0000256" key="1">
    <source>
        <dbReference type="SAM" id="MobiDB-lite"/>
    </source>
</evidence>
<keyword evidence="3" id="KW-1185">Reference proteome</keyword>
<dbReference type="InterPro" id="IPR011993">
    <property type="entry name" value="PH-like_dom_sf"/>
</dbReference>
<dbReference type="AlphaFoldDB" id="A0A9N9T764"/>
<gene>
    <name evidence="2" type="ORF">DIABBA_LOCUS12837</name>
</gene>
<feature type="compositionally biased region" description="Acidic residues" evidence="1">
    <location>
        <begin position="60"/>
        <end position="83"/>
    </location>
</feature>
<proteinExistence type="predicted"/>
<protein>
    <submittedName>
        <fullName evidence="2">Uncharacterized protein</fullName>
    </submittedName>
</protein>